<feature type="region of interest" description="Disordered" evidence="1">
    <location>
        <begin position="1"/>
        <end position="55"/>
    </location>
</feature>
<dbReference type="AlphaFoldDB" id="A0A699SHR1"/>
<accession>A0A699SHR1</accession>
<feature type="region of interest" description="Disordered" evidence="1">
    <location>
        <begin position="90"/>
        <end position="113"/>
    </location>
</feature>
<gene>
    <name evidence="2" type="ORF">Tci_869194</name>
</gene>
<comment type="caution">
    <text evidence="2">The sequence shown here is derived from an EMBL/GenBank/DDBJ whole genome shotgun (WGS) entry which is preliminary data.</text>
</comment>
<dbReference type="EMBL" id="BKCJ011164791">
    <property type="protein sequence ID" value="GFC97224.1"/>
    <property type="molecule type" value="Genomic_DNA"/>
</dbReference>
<proteinExistence type="predicted"/>
<feature type="non-terminal residue" evidence="2">
    <location>
        <position position="1"/>
    </location>
</feature>
<sequence length="113" mass="12140">ALRHSADDPDRPDLPGVRRQVRADRGHPRPDLRVTGPGPEHRGRPGRSARPGLRGVLRHRRIRSGAGLSVFGAGLLVGIAAGGHCGGVRRLHPRLPGPAHARRLSGHRDPGFR</sequence>
<evidence type="ECO:0000256" key="1">
    <source>
        <dbReference type="SAM" id="MobiDB-lite"/>
    </source>
</evidence>
<evidence type="ECO:0000313" key="2">
    <source>
        <dbReference type="EMBL" id="GFC97224.1"/>
    </source>
</evidence>
<organism evidence="2">
    <name type="scientific">Tanacetum cinerariifolium</name>
    <name type="common">Dalmatian daisy</name>
    <name type="synonym">Chrysanthemum cinerariifolium</name>
    <dbReference type="NCBI Taxonomy" id="118510"/>
    <lineage>
        <taxon>Eukaryota</taxon>
        <taxon>Viridiplantae</taxon>
        <taxon>Streptophyta</taxon>
        <taxon>Embryophyta</taxon>
        <taxon>Tracheophyta</taxon>
        <taxon>Spermatophyta</taxon>
        <taxon>Magnoliopsida</taxon>
        <taxon>eudicotyledons</taxon>
        <taxon>Gunneridae</taxon>
        <taxon>Pentapetalae</taxon>
        <taxon>asterids</taxon>
        <taxon>campanulids</taxon>
        <taxon>Asterales</taxon>
        <taxon>Asteraceae</taxon>
        <taxon>Asteroideae</taxon>
        <taxon>Anthemideae</taxon>
        <taxon>Anthemidinae</taxon>
        <taxon>Tanacetum</taxon>
    </lineage>
</organism>
<reference evidence="2" key="1">
    <citation type="journal article" date="2019" name="Sci. Rep.">
        <title>Draft genome of Tanacetum cinerariifolium, the natural source of mosquito coil.</title>
        <authorList>
            <person name="Yamashiro T."/>
            <person name="Shiraishi A."/>
            <person name="Satake H."/>
            <person name="Nakayama K."/>
        </authorList>
    </citation>
    <scope>NUCLEOTIDE SEQUENCE</scope>
</reference>
<feature type="compositionally biased region" description="Basic and acidic residues" evidence="1">
    <location>
        <begin position="21"/>
        <end position="32"/>
    </location>
</feature>
<protein>
    <submittedName>
        <fullName evidence="2">Uncharacterized protein</fullName>
    </submittedName>
</protein>
<feature type="compositionally biased region" description="Basic and acidic residues" evidence="1">
    <location>
        <begin position="1"/>
        <end position="13"/>
    </location>
</feature>
<name>A0A699SHR1_TANCI</name>